<keyword evidence="1" id="KW-0472">Membrane</keyword>
<evidence type="ECO:0008006" key="4">
    <source>
        <dbReference type="Google" id="ProtNLM"/>
    </source>
</evidence>
<protein>
    <recommendedName>
        <fullName evidence="4">N-terminal cleavage protein</fullName>
    </recommendedName>
</protein>
<keyword evidence="1" id="KW-1133">Transmembrane helix</keyword>
<dbReference type="Proteomes" id="UP001222800">
    <property type="component" value="Chromosome"/>
</dbReference>
<reference evidence="2 3" key="1">
    <citation type="submission" date="2023-03" db="EMBL/GenBank/DDBJ databases">
        <title>Complete genome sequence of Tepidibacter sp. SWIR-1, isolated from a deep-sea hydrothermal vent.</title>
        <authorList>
            <person name="Li X."/>
        </authorList>
    </citation>
    <scope>NUCLEOTIDE SEQUENCE [LARGE SCALE GENOMIC DNA]</scope>
    <source>
        <strain evidence="2 3">SWIR-1</strain>
    </source>
</reference>
<keyword evidence="3" id="KW-1185">Reference proteome</keyword>
<dbReference type="RefSeq" id="WP_277730902.1">
    <property type="nucleotide sequence ID" value="NZ_CP120733.1"/>
</dbReference>
<sequence length="140" mass="16289">MIELLITITLIMVISLIPTYKINIRDYKIDSFIRQLCSDIRYTRIKNMNYDDSTKIYYEKSPKGTVSYVLKESKQIKKKVELPPNTEITYGVEKIDFGLNGVIRHKGETIKIKDKTNKKIKIITIVPMSGRVLIKEGIYE</sequence>
<proteinExistence type="predicted"/>
<organism evidence="2 3">
    <name type="scientific">Tepidibacter hydrothermalis</name>
    <dbReference type="NCBI Taxonomy" id="3036126"/>
    <lineage>
        <taxon>Bacteria</taxon>
        <taxon>Bacillati</taxon>
        <taxon>Bacillota</taxon>
        <taxon>Clostridia</taxon>
        <taxon>Peptostreptococcales</taxon>
        <taxon>Peptostreptococcaceae</taxon>
        <taxon>Tepidibacter</taxon>
    </lineage>
</organism>
<evidence type="ECO:0000313" key="3">
    <source>
        <dbReference type="Proteomes" id="UP001222800"/>
    </source>
</evidence>
<feature type="transmembrane region" description="Helical" evidence="1">
    <location>
        <begin position="6"/>
        <end position="24"/>
    </location>
</feature>
<accession>A0ABY8EB11</accession>
<keyword evidence="1" id="KW-0812">Transmembrane</keyword>
<evidence type="ECO:0000313" key="2">
    <source>
        <dbReference type="EMBL" id="WFD08984.1"/>
    </source>
</evidence>
<evidence type="ECO:0000256" key="1">
    <source>
        <dbReference type="SAM" id="Phobius"/>
    </source>
</evidence>
<gene>
    <name evidence="2" type="ORF">P4S50_11360</name>
</gene>
<name>A0ABY8EB11_9FIRM</name>
<dbReference type="EMBL" id="CP120733">
    <property type="protein sequence ID" value="WFD08984.1"/>
    <property type="molecule type" value="Genomic_DNA"/>
</dbReference>